<keyword evidence="2 5" id="KW-0645">Protease</keyword>
<evidence type="ECO:0000259" key="8">
    <source>
        <dbReference type="Pfam" id="PF00082"/>
    </source>
</evidence>
<dbReference type="PANTHER" id="PTHR43806:SF11">
    <property type="entry name" value="CEREVISIN-RELATED"/>
    <property type="match status" value="1"/>
</dbReference>
<dbReference type="SUPFAM" id="SSF141571">
    <property type="entry name" value="Pentapeptide repeat-like"/>
    <property type="match status" value="1"/>
</dbReference>
<keyword evidence="7" id="KW-0732">Signal</keyword>
<dbReference type="AlphaFoldDB" id="A0A8J3Z4L8"/>
<evidence type="ECO:0000256" key="4">
    <source>
        <dbReference type="ARBA" id="ARBA00022825"/>
    </source>
</evidence>
<keyword evidence="3 5" id="KW-0378">Hydrolase</keyword>
<comment type="similarity">
    <text evidence="1 5">Belongs to the peptidase S8 family.</text>
</comment>
<evidence type="ECO:0000256" key="6">
    <source>
        <dbReference type="SAM" id="MobiDB-lite"/>
    </source>
</evidence>
<accession>A0A8J3Z4L8</accession>
<sequence>MSRWKRVRTAGAGLAIAIGGVFGGALTVAAPAAAGPRPDTQDTRPSSAQAKGKWRFDATATTMTNVGAIVGADGAWRSGVDGRGVGVALVDTGVVPVDALRAGQVVTGPDLSFDSQVPGLRDLDTYGHGTHLAGIIAGSPGPDGFRGMAPGARLTSVKVGAGTGVVDAAQVIAALDWVVEHRDDDPTNPIRVITLAYGTNSTQPYTIDPIAHAAENAWRAGIVVVVAGGNDGAAPLTNPAIDPYVLAVGAADSAGTVRSGDDTVMDFSSRGTAERRVDLVAPGRSIVSLRDAGGYIDETYPQARVGDAYIKGSGTSQAAAVVAGGVALLLQQRPDLTPDQVKGLLTATASTLPRADAEGRGAGELDLARALRSPKVGAAQTWEPSRGTGSLEAARGSAHVAFGASVLTGENTPWGPFDGAAWAAASSAGTAWNDGRWLGTELARPTVGGSGAWSGLTWSGLTWSGLTWSGLTWSGLTWSGLTWSGLTWSGLTWSGLTWSGLTWSGLTWSGLTWSGLTWSSEIWG</sequence>
<feature type="region of interest" description="Disordered" evidence="6">
    <location>
        <begin position="32"/>
        <end position="53"/>
    </location>
</feature>
<dbReference type="EMBL" id="BOPG01000024">
    <property type="protein sequence ID" value="GIJ56317.1"/>
    <property type="molecule type" value="Genomic_DNA"/>
</dbReference>
<dbReference type="InterPro" id="IPR050131">
    <property type="entry name" value="Peptidase_S8_subtilisin-like"/>
</dbReference>
<dbReference type="Gene3D" id="2.160.20.80">
    <property type="entry name" value="E3 ubiquitin-protein ligase SopA"/>
    <property type="match status" value="1"/>
</dbReference>
<keyword evidence="4 5" id="KW-0720">Serine protease</keyword>
<evidence type="ECO:0000256" key="3">
    <source>
        <dbReference type="ARBA" id="ARBA00022801"/>
    </source>
</evidence>
<dbReference type="RefSeq" id="WP_203994430.1">
    <property type="nucleotide sequence ID" value="NZ_BOPG01000024.1"/>
</dbReference>
<dbReference type="GO" id="GO:0006508">
    <property type="term" value="P:proteolysis"/>
    <property type="evidence" value="ECO:0007669"/>
    <property type="project" value="UniProtKB-KW"/>
</dbReference>
<feature type="chain" id="PRO_5035252249" description="Peptidase S8/S53 domain-containing protein" evidence="7">
    <location>
        <begin position="35"/>
        <end position="524"/>
    </location>
</feature>
<dbReference type="InterPro" id="IPR000209">
    <property type="entry name" value="Peptidase_S8/S53_dom"/>
</dbReference>
<dbReference type="Proteomes" id="UP000612585">
    <property type="component" value="Unassembled WGS sequence"/>
</dbReference>
<feature type="active site" description="Charge relay system" evidence="5">
    <location>
        <position position="316"/>
    </location>
</feature>
<dbReference type="GO" id="GO:0004252">
    <property type="term" value="F:serine-type endopeptidase activity"/>
    <property type="evidence" value="ECO:0007669"/>
    <property type="project" value="UniProtKB-UniRule"/>
</dbReference>
<name>A0A8J3Z4L8_9ACTN</name>
<gene>
    <name evidence="9" type="ORF">Vau01_038330</name>
</gene>
<dbReference type="SUPFAM" id="SSF52743">
    <property type="entry name" value="Subtilisin-like"/>
    <property type="match status" value="1"/>
</dbReference>
<evidence type="ECO:0000313" key="10">
    <source>
        <dbReference type="Proteomes" id="UP000612585"/>
    </source>
</evidence>
<feature type="active site" description="Charge relay system" evidence="5">
    <location>
        <position position="128"/>
    </location>
</feature>
<evidence type="ECO:0000256" key="1">
    <source>
        <dbReference type="ARBA" id="ARBA00011073"/>
    </source>
</evidence>
<protein>
    <recommendedName>
        <fullName evidence="8">Peptidase S8/S53 domain-containing protein</fullName>
    </recommendedName>
</protein>
<comment type="caution">
    <text evidence="9">The sequence shown here is derived from an EMBL/GenBank/DDBJ whole genome shotgun (WGS) entry which is preliminary data.</text>
</comment>
<organism evidence="9 10">
    <name type="scientific">Virgisporangium aurantiacum</name>
    <dbReference type="NCBI Taxonomy" id="175570"/>
    <lineage>
        <taxon>Bacteria</taxon>
        <taxon>Bacillati</taxon>
        <taxon>Actinomycetota</taxon>
        <taxon>Actinomycetes</taxon>
        <taxon>Micromonosporales</taxon>
        <taxon>Micromonosporaceae</taxon>
        <taxon>Virgisporangium</taxon>
    </lineage>
</organism>
<feature type="domain" description="Peptidase S8/S53" evidence="8">
    <location>
        <begin position="82"/>
        <end position="352"/>
    </location>
</feature>
<dbReference type="Pfam" id="PF00082">
    <property type="entry name" value="Peptidase_S8"/>
    <property type="match status" value="1"/>
</dbReference>
<keyword evidence="10" id="KW-1185">Reference proteome</keyword>
<dbReference type="InterPro" id="IPR036852">
    <property type="entry name" value="Peptidase_S8/S53_dom_sf"/>
</dbReference>
<reference evidence="9" key="1">
    <citation type="submission" date="2021-01" db="EMBL/GenBank/DDBJ databases">
        <title>Whole genome shotgun sequence of Virgisporangium aurantiacum NBRC 16421.</title>
        <authorList>
            <person name="Komaki H."/>
            <person name="Tamura T."/>
        </authorList>
    </citation>
    <scope>NUCLEOTIDE SEQUENCE</scope>
    <source>
        <strain evidence="9">NBRC 16421</strain>
    </source>
</reference>
<feature type="signal peptide" evidence="7">
    <location>
        <begin position="1"/>
        <end position="34"/>
    </location>
</feature>
<evidence type="ECO:0000256" key="2">
    <source>
        <dbReference type="ARBA" id="ARBA00022670"/>
    </source>
</evidence>
<evidence type="ECO:0000256" key="7">
    <source>
        <dbReference type="SAM" id="SignalP"/>
    </source>
</evidence>
<dbReference type="InterPro" id="IPR015500">
    <property type="entry name" value="Peptidase_S8_subtilisin-rel"/>
</dbReference>
<evidence type="ECO:0000256" key="5">
    <source>
        <dbReference type="PROSITE-ProRule" id="PRU01240"/>
    </source>
</evidence>
<dbReference type="PRINTS" id="PR00723">
    <property type="entry name" value="SUBTILISIN"/>
</dbReference>
<evidence type="ECO:0000313" key="9">
    <source>
        <dbReference type="EMBL" id="GIJ56317.1"/>
    </source>
</evidence>
<dbReference type="Gene3D" id="3.40.50.200">
    <property type="entry name" value="Peptidase S8/S53 domain"/>
    <property type="match status" value="1"/>
</dbReference>
<dbReference type="PROSITE" id="PS00136">
    <property type="entry name" value="SUBTILASE_ASP"/>
    <property type="match status" value="1"/>
</dbReference>
<proteinExistence type="inferred from homology"/>
<feature type="active site" description="Charge relay system" evidence="5">
    <location>
        <position position="91"/>
    </location>
</feature>
<dbReference type="PROSITE" id="PS51892">
    <property type="entry name" value="SUBTILASE"/>
    <property type="match status" value="1"/>
</dbReference>
<dbReference type="InterPro" id="IPR023827">
    <property type="entry name" value="Peptidase_S8_Asp-AS"/>
</dbReference>
<dbReference type="PANTHER" id="PTHR43806">
    <property type="entry name" value="PEPTIDASE S8"/>
    <property type="match status" value="1"/>
</dbReference>